<reference evidence="5 6" key="1">
    <citation type="submission" date="2020-04" db="EMBL/GenBank/DDBJ databases">
        <title>Novel species.</title>
        <authorList>
            <person name="Teo W.F.A."/>
            <person name="Lipun K."/>
            <person name="Srisuk N."/>
            <person name="Duangmal K."/>
        </authorList>
    </citation>
    <scope>NUCLEOTIDE SEQUENCE [LARGE SCALE GENOMIC DNA]</scope>
    <source>
        <strain evidence="5 6">K13G38</strain>
    </source>
</reference>
<evidence type="ECO:0000256" key="3">
    <source>
        <dbReference type="ARBA" id="ARBA00022679"/>
    </source>
</evidence>
<comment type="caution">
    <text evidence="5">The sequence shown here is derived from an EMBL/GenBank/DDBJ whole genome shotgun (WGS) entry which is preliminary data.</text>
</comment>
<evidence type="ECO:0000256" key="1">
    <source>
        <dbReference type="ARBA" id="ARBA00006739"/>
    </source>
</evidence>
<keyword evidence="6" id="KW-1185">Reference proteome</keyword>
<protein>
    <submittedName>
        <fullName evidence="5">Glycosyltransferase</fullName>
    </submittedName>
</protein>
<evidence type="ECO:0000313" key="5">
    <source>
        <dbReference type="EMBL" id="NKQ52533.1"/>
    </source>
</evidence>
<dbReference type="PANTHER" id="PTHR43630">
    <property type="entry name" value="POLY-BETA-1,6-N-ACETYL-D-GLUCOSAMINE SYNTHASE"/>
    <property type="match status" value="1"/>
</dbReference>
<evidence type="ECO:0000313" key="6">
    <source>
        <dbReference type="Proteomes" id="UP000715441"/>
    </source>
</evidence>
<evidence type="ECO:0000256" key="2">
    <source>
        <dbReference type="ARBA" id="ARBA00022676"/>
    </source>
</evidence>
<dbReference type="EMBL" id="JAAXLS010000002">
    <property type="protein sequence ID" value="NKQ52533.1"/>
    <property type="molecule type" value="Genomic_DNA"/>
</dbReference>
<feature type="transmembrane region" description="Helical" evidence="4">
    <location>
        <begin position="350"/>
        <end position="371"/>
    </location>
</feature>
<accession>A0ABX1IYE1</accession>
<dbReference type="Pfam" id="PF13641">
    <property type="entry name" value="Glyco_tranf_2_3"/>
    <property type="match status" value="1"/>
</dbReference>
<dbReference type="PANTHER" id="PTHR43630:SF1">
    <property type="entry name" value="POLY-BETA-1,6-N-ACETYL-D-GLUCOSAMINE SYNTHASE"/>
    <property type="match status" value="1"/>
</dbReference>
<keyword evidence="4" id="KW-0812">Transmembrane</keyword>
<dbReference type="InterPro" id="IPR029044">
    <property type="entry name" value="Nucleotide-diphossugar_trans"/>
</dbReference>
<sequence length="433" mass="47401">MSGLSTWLIVGLALLLAWPVQNTVLAAFAFWRPRPDVHNGPLPQLRFWIVIPALDEERVVAATVRAALALDSPQTPVRVLVVDDASTDSTPEILAAIDHPRLHVLRRALPDARRGKGEALNAAYRWIRGVAVGEGAERETVVGVIDGDGRGEPGMLREVAGFFRRRDVGAVQCRVRIHNRDRLLGLVQDMEFSCIADASQSLRDVLGSVDLGGNGQFVRLSDLMRFGDAPWSRCLVEDLELGLRVHLAGMRIRYASNAVITQQAVVDPRRLIRQRTRWGQGNLQCLRYLPKLIASPAIRTFALLDFAYYLLAPWLLVPASIAVAGIAGLSAAGWMTGTSFGGVVATGADLPLAAAAWLATLAVPGLLWGLVHRLRLRDEPLRRALLAGFAYPLFLLLGMAATWRALGRHLLRRNAWAKTERLHEETPSPVLAG</sequence>
<gene>
    <name evidence="5" type="ORF">HFP15_06535</name>
</gene>
<feature type="transmembrane region" description="Helical" evidence="4">
    <location>
        <begin position="306"/>
        <end position="329"/>
    </location>
</feature>
<proteinExistence type="inferred from homology"/>
<evidence type="ECO:0000256" key="4">
    <source>
        <dbReference type="SAM" id="Phobius"/>
    </source>
</evidence>
<dbReference type="SUPFAM" id="SSF53448">
    <property type="entry name" value="Nucleotide-diphospho-sugar transferases"/>
    <property type="match status" value="1"/>
</dbReference>
<name>A0ABX1IYE1_9PSEU</name>
<organism evidence="5 6">
    <name type="scientific">Amycolatopsis acididurans</name>
    <dbReference type="NCBI Taxonomy" id="2724524"/>
    <lineage>
        <taxon>Bacteria</taxon>
        <taxon>Bacillati</taxon>
        <taxon>Actinomycetota</taxon>
        <taxon>Actinomycetes</taxon>
        <taxon>Pseudonocardiales</taxon>
        <taxon>Pseudonocardiaceae</taxon>
        <taxon>Amycolatopsis</taxon>
    </lineage>
</organism>
<keyword evidence="4" id="KW-1133">Transmembrane helix</keyword>
<comment type="similarity">
    <text evidence="1">Belongs to the glycosyltransferase 2 family.</text>
</comment>
<dbReference type="Proteomes" id="UP000715441">
    <property type="component" value="Unassembled WGS sequence"/>
</dbReference>
<keyword evidence="2" id="KW-0328">Glycosyltransferase</keyword>
<feature type="transmembrane region" description="Helical" evidence="4">
    <location>
        <begin position="383"/>
        <end position="403"/>
    </location>
</feature>
<dbReference type="Gene3D" id="3.90.550.10">
    <property type="entry name" value="Spore Coat Polysaccharide Biosynthesis Protein SpsA, Chain A"/>
    <property type="match status" value="1"/>
</dbReference>
<dbReference type="RefSeq" id="WP_168512419.1">
    <property type="nucleotide sequence ID" value="NZ_JAAXLS010000002.1"/>
</dbReference>
<keyword evidence="3" id="KW-0808">Transferase</keyword>
<keyword evidence="4" id="KW-0472">Membrane</keyword>